<name>L8IT17_9CETA</name>
<organism evidence="1 2">
    <name type="scientific">Bos mutus</name>
    <name type="common">wild yak</name>
    <dbReference type="NCBI Taxonomy" id="72004"/>
    <lineage>
        <taxon>Eukaryota</taxon>
        <taxon>Metazoa</taxon>
        <taxon>Chordata</taxon>
        <taxon>Craniata</taxon>
        <taxon>Vertebrata</taxon>
        <taxon>Euteleostomi</taxon>
        <taxon>Mammalia</taxon>
        <taxon>Eutheria</taxon>
        <taxon>Laurasiatheria</taxon>
        <taxon>Artiodactyla</taxon>
        <taxon>Ruminantia</taxon>
        <taxon>Pecora</taxon>
        <taxon>Bovidae</taxon>
        <taxon>Bovinae</taxon>
        <taxon>Bos</taxon>
    </lineage>
</organism>
<gene>
    <name evidence="1" type="ORF">M91_00786</name>
</gene>
<evidence type="ECO:0000313" key="1">
    <source>
        <dbReference type="EMBL" id="ELR59188.1"/>
    </source>
</evidence>
<protein>
    <submittedName>
        <fullName evidence="1">Uncharacterized protein</fullName>
    </submittedName>
</protein>
<dbReference type="Proteomes" id="UP000011080">
    <property type="component" value="Unassembled WGS sequence"/>
</dbReference>
<dbReference type="PANTHER" id="PTHR46254">
    <property type="entry name" value="PROTEIN GVQW1-RELATED"/>
    <property type="match status" value="1"/>
</dbReference>
<feature type="non-terminal residue" evidence="1">
    <location>
        <position position="1"/>
    </location>
</feature>
<dbReference type="EMBL" id="JH880744">
    <property type="protein sequence ID" value="ELR59188.1"/>
    <property type="molecule type" value="Genomic_DNA"/>
</dbReference>
<sequence length="40" mass="4561">SVGALQPRTPEVKQSSSLNLPSRWDYRHVPPHLAIISFYL</sequence>
<accession>L8IT17</accession>
<evidence type="ECO:0000313" key="2">
    <source>
        <dbReference type="Proteomes" id="UP000011080"/>
    </source>
</evidence>
<reference evidence="1 2" key="1">
    <citation type="journal article" date="2012" name="Nat. Genet.">
        <title>The yak genome and adaptation to life at high altitude.</title>
        <authorList>
            <person name="Qiu Q."/>
            <person name="Zhang G."/>
            <person name="Ma T."/>
            <person name="Qian W."/>
            <person name="Wang J."/>
            <person name="Ye Z."/>
            <person name="Cao C."/>
            <person name="Hu Q."/>
            <person name="Kim J."/>
            <person name="Larkin D.M."/>
            <person name="Auvil L."/>
            <person name="Capitanu B."/>
            <person name="Ma J."/>
            <person name="Lewin H.A."/>
            <person name="Qian X."/>
            <person name="Lang Y."/>
            <person name="Zhou R."/>
            <person name="Wang L."/>
            <person name="Wang K."/>
            <person name="Xia J."/>
            <person name="Liao S."/>
            <person name="Pan S."/>
            <person name="Lu X."/>
            <person name="Hou H."/>
            <person name="Wang Y."/>
            <person name="Zang X."/>
            <person name="Yin Y."/>
            <person name="Ma H."/>
            <person name="Zhang J."/>
            <person name="Wang Z."/>
            <person name="Zhang Y."/>
            <person name="Zhang D."/>
            <person name="Yonezawa T."/>
            <person name="Hasegawa M."/>
            <person name="Zhong Y."/>
            <person name="Liu W."/>
            <person name="Zhang Y."/>
            <person name="Huang Z."/>
            <person name="Zhang S."/>
            <person name="Long R."/>
            <person name="Yang H."/>
            <person name="Wang J."/>
            <person name="Lenstra J.A."/>
            <person name="Cooper D.N."/>
            <person name="Wu Y."/>
            <person name="Wang J."/>
            <person name="Shi P."/>
            <person name="Wang J."/>
            <person name="Liu J."/>
        </authorList>
    </citation>
    <scope>NUCLEOTIDE SEQUENCE [LARGE SCALE GENOMIC DNA]</scope>
    <source>
        <strain evidence="2">yakQH1</strain>
    </source>
</reference>
<dbReference type="AlphaFoldDB" id="L8IT17"/>
<proteinExistence type="predicted"/>